<sequence>MGFTGDHARRRGTGIAEHLVGKPAHKNLLGSGSPKVRILMFRLLGATSQQAREHSWAAVRSRTGDERSQSTAARHREPS</sequence>
<feature type="region of interest" description="Disordered" evidence="1">
    <location>
        <begin position="50"/>
        <end position="79"/>
    </location>
</feature>
<comment type="caution">
    <text evidence="2">The sequence shown here is derived from an EMBL/GenBank/DDBJ whole genome shotgun (WGS) entry which is preliminary data.</text>
</comment>
<protein>
    <submittedName>
        <fullName evidence="2">Acyl-CoA synthetase</fullName>
    </submittedName>
</protein>
<gene>
    <name evidence="2" type="ORF">BST11_07950</name>
</gene>
<name>A0ABX3RC70_9MYCO</name>
<proteinExistence type="predicted"/>
<evidence type="ECO:0000256" key="1">
    <source>
        <dbReference type="SAM" id="MobiDB-lite"/>
    </source>
</evidence>
<evidence type="ECO:0000313" key="3">
    <source>
        <dbReference type="Proteomes" id="UP000192319"/>
    </source>
</evidence>
<dbReference type="EMBL" id="MVHD01000009">
    <property type="protein sequence ID" value="OQZ91611.1"/>
    <property type="molecule type" value="Genomic_DNA"/>
</dbReference>
<organism evidence="2 3">
    <name type="scientific">Mycobacterium alsense</name>
    <dbReference type="NCBI Taxonomy" id="324058"/>
    <lineage>
        <taxon>Bacteria</taxon>
        <taxon>Bacillati</taxon>
        <taxon>Actinomycetota</taxon>
        <taxon>Actinomycetes</taxon>
        <taxon>Mycobacteriales</taxon>
        <taxon>Mycobacteriaceae</taxon>
        <taxon>Mycobacterium</taxon>
    </lineage>
</organism>
<keyword evidence="3" id="KW-1185">Reference proteome</keyword>
<dbReference type="Proteomes" id="UP000192319">
    <property type="component" value="Unassembled WGS sequence"/>
</dbReference>
<feature type="compositionally biased region" description="Basic and acidic residues" evidence="1">
    <location>
        <begin position="62"/>
        <end position="79"/>
    </location>
</feature>
<evidence type="ECO:0000313" key="2">
    <source>
        <dbReference type="EMBL" id="OQZ91611.1"/>
    </source>
</evidence>
<reference evidence="2 3" key="1">
    <citation type="submission" date="2017-02" db="EMBL/GenBank/DDBJ databases">
        <title>The new phylogeny of genus Mycobacterium.</title>
        <authorList>
            <person name="Tortoli E."/>
            <person name="Trovato A."/>
            <person name="Cirillo D.M."/>
        </authorList>
    </citation>
    <scope>NUCLEOTIDE SEQUENCE [LARGE SCALE GENOMIC DNA]</scope>
    <source>
        <strain evidence="2 3">DSM 45230</strain>
    </source>
</reference>
<accession>A0ABX3RC70</accession>